<evidence type="ECO:0000256" key="3">
    <source>
        <dbReference type="PROSITE-ProRule" id="PRU00982"/>
    </source>
</evidence>
<dbReference type="PROSITE" id="PS51649">
    <property type="entry name" value="NPH3"/>
    <property type="match status" value="1"/>
</dbReference>
<comment type="similarity">
    <text evidence="3">Belongs to the NPH3 family.</text>
</comment>
<dbReference type="InterPro" id="IPR027356">
    <property type="entry name" value="NPH3_dom"/>
</dbReference>
<evidence type="ECO:0000313" key="9">
    <source>
        <dbReference type="RefSeq" id="XP_027073918.1"/>
    </source>
</evidence>
<organism evidence="8 9">
    <name type="scientific">Coffea arabica</name>
    <name type="common">Arabian coffee</name>
    <dbReference type="NCBI Taxonomy" id="13443"/>
    <lineage>
        <taxon>Eukaryota</taxon>
        <taxon>Viridiplantae</taxon>
        <taxon>Streptophyta</taxon>
        <taxon>Embryophyta</taxon>
        <taxon>Tracheophyta</taxon>
        <taxon>Spermatophyta</taxon>
        <taxon>Magnoliopsida</taxon>
        <taxon>eudicotyledons</taxon>
        <taxon>Gunneridae</taxon>
        <taxon>Pentapetalae</taxon>
        <taxon>asterids</taxon>
        <taxon>lamiids</taxon>
        <taxon>Gentianales</taxon>
        <taxon>Rubiaceae</taxon>
        <taxon>Ixoroideae</taxon>
        <taxon>Gardenieae complex</taxon>
        <taxon>Bertiereae - Coffeeae clade</taxon>
        <taxon>Coffeeae</taxon>
        <taxon>Coffea</taxon>
    </lineage>
</organism>
<reference evidence="9" key="2">
    <citation type="submission" date="2025-08" db="UniProtKB">
        <authorList>
            <consortium name="RefSeq"/>
        </authorList>
    </citation>
    <scope>IDENTIFICATION</scope>
    <source>
        <tissue evidence="9">Leaves</tissue>
    </source>
</reference>
<keyword evidence="4" id="KW-0175">Coiled coil</keyword>
<comment type="pathway">
    <text evidence="1">Protein modification; protein ubiquitination.</text>
</comment>
<dbReference type="RefSeq" id="XP_027073918.1">
    <property type="nucleotide sequence ID" value="XM_027218117.2"/>
</dbReference>
<evidence type="ECO:0000256" key="4">
    <source>
        <dbReference type="SAM" id="Coils"/>
    </source>
</evidence>
<protein>
    <submittedName>
        <fullName evidence="9">BTB/POZ domain-containing protein DOT3 isoform X1</fullName>
    </submittedName>
</protein>
<dbReference type="Gene3D" id="3.30.710.10">
    <property type="entry name" value="Potassium Channel Kv1.1, Chain A"/>
    <property type="match status" value="1"/>
</dbReference>
<feature type="region of interest" description="Disordered" evidence="5">
    <location>
        <begin position="9"/>
        <end position="28"/>
    </location>
</feature>
<feature type="domain" description="NPH3" evidence="7">
    <location>
        <begin position="220"/>
        <end position="516"/>
    </location>
</feature>
<dbReference type="SUPFAM" id="SSF54695">
    <property type="entry name" value="POZ domain"/>
    <property type="match status" value="1"/>
</dbReference>
<feature type="compositionally biased region" description="Basic residues" evidence="5">
    <location>
        <begin position="615"/>
        <end position="629"/>
    </location>
</feature>
<dbReference type="InterPro" id="IPR043454">
    <property type="entry name" value="NPH3/RPT2-like"/>
</dbReference>
<evidence type="ECO:0000256" key="2">
    <source>
        <dbReference type="ARBA" id="ARBA00022786"/>
    </source>
</evidence>
<keyword evidence="8" id="KW-1185">Reference proteome</keyword>
<keyword evidence="2" id="KW-0833">Ubl conjugation pathway</keyword>
<evidence type="ECO:0000259" key="7">
    <source>
        <dbReference type="PROSITE" id="PS51649"/>
    </source>
</evidence>
<dbReference type="PROSITE" id="PS50097">
    <property type="entry name" value="BTB"/>
    <property type="match status" value="1"/>
</dbReference>
<dbReference type="OrthoDB" id="624345at2759"/>
<sequence>MGNRVLMMKSVQMEQQQSSSSDSDGIDQARGHSIIVPGNLIATTYGFEKKEHSWFALSPIPSDLSIQVEDITFCVHKYPLVARCGYLNRLELEPSNPDLGYDPKLENFPGGSETFELVLKFCYDLPIGLNPNNVAALRCASEFLEMTESLEDGNLISKTEAFFTFVVLSSWRDSVTVLKSCEKLSPWAENLQIVRRCCDSISWKVSRENSATVENISEEDWWFEDVVTLRIDHFIRIIVAIRAKGTKPESIGSCIMRYAEKWLPDIDAGKAIKRHGYSQNEVQWSVTTGKSLEGVIGQNKEHRMIIESLVSILPPQKEAVSCKFLLWILKMALVFSISPALISELEKRVGMVLEKANVNDLLIPTYTVGDQGKMVKMINDRAMHNIDVVQRILEYFLIYEQQQQLLLQQNPRTLTVGKLLDNYLAEVARDPNLSISKFQVLAESLPENARTCDDGLYRAIDTYLKTHTSLSEQDRRRLCKIMNCEKLSIDACMHAAQNDRLPLRTVIQVLFSEQVKMRDIIQGKDNCDDNPGQDGSWLCTKKEVNTLKAELEIVKAKMAELQTDYFELQQEYEKLNNKHKSLSSWTFKWMKIKKPSLAQAKIVEEKADDGQPRSHSGHKTKFHRRVSIS</sequence>
<evidence type="ECO:0000313" key="8">
    <source>
        <dbReference type="Proteomes" id="UP001652660"/>
    </source>
</evidence>
<dbReference type="InterPro" id="IPR000210">
    <property type="entry name" value="BTB/POZ_dom"/>
</dbReference>
<dbReference type="AlphaFoldDB" id="A0A6P6T6C4"/>
<proteinExistence type="inferred from homology"/>
<feature type="region of interest" description="Disordered" evidence="5">
    <location>
        <begin position="604"/>
        <end position="629"/>
    </location>
</feature>
<feature type="domain" description="BTB" evidence="6">
    <location>
        <begin position="62"/>
        <end position="131"/>
    </location>
</feature>
<evidence type="ECO:0000256" key="5">
    <source>
        <dbReference type="SAM" id="MobiDB-lite"/>
    </source>
</evidence>
<dbReference type="GO" id="GO:0016567">
    <property type="term" value="P:protein ubiquitination"/>
    <property type="evidence" value="ECO:0007669"/>
    <property type="project" value="UniProtKB-UniPathway"/>
</dbReference>
<gene>
    <name evidence="9" type="primary">LOC113698334</name>
</gene>
<name>A0A6P6T6C4_COFAR</name>
<dbReference type="GeneID" id="113698334"/>
<reference evidence="8" key="1">
    <citation type="journal article" date="2025" name="Foods">
        <title>Unveiling the Microbial Signatures of Arabica Coffee Cherries: Insights into Ripeness Specific Diversity, Functional Traits, and Implications for Quality and Safety.</title>
        <authorList>
            <consortium name="RefSeq"/>
            <person name="Tenea G.N."/>
            <person name="Cifuentes V."/>
            <person name="Reyes P."/>
            <person name="Cevallos-Vallejos M."/>
        </authorList>
    </citation>
    <scope>NUCLEOTIDE SEQUENCE [LARGE SCALE GENOMIC DNA]</scope>
</reference>
<dbReference type="Pfam" id="PF00651">
    <property type="entry name" value="BTB"/>
    <property type="match status" value="1"/>
</dbReference>
<accession>A0A6P6T6C4</accession>
<dbReference type="Pfam" id="PF03000">
    <property type="entry name" value="NPH3"/>
    <property type="match status" value="1"/>
</dbReference>
<evidence type="ECO:0000259" key="6">
    <source>
        <dbReference type="PROSITE" id="PS50097"/>
    </source>
</evidence>
<dbReference type="UniPathway" id="UPA00143"/>
<dbReference type="SMART" id="SM00225">
    <property type="entry name" value="BTB"/>
    <property type="match status" value="1"/>
</dbReference>
<dbReference type="PANTHER" id="PTHR32370">
    <property type="entry name" value="OS12G0117600 PROTEIN"/>
    <property type="match status" value="1"/>
</dbReference>
<feature type="coiled-coil region" evidence="4">
    <location>
        <begin position="544"/>
        <end position="578"/>
    </location>
</feature>
<dbReference type="Proteomes" id="UP001652660">
    <property type="component" value="Chromosome 7c"/>
</dbReference>
<dbReference type="InterPro" id="IPR011333">
    <property type="entry name" value="SKP1/BTB/POZ_sf"/>
</dbReference>
<evidence type="ECO:0000256" key="1">
    <source>
        <dbReference type="ARBA" id="ARBA00004906"/>
    </source>
</evidence>